<keyword evidence="6" id="KW-1185">Reference proteome</keyword>
<reference evidence="5 6" key="1">
    <citation type="submission" date="2018-03" db="EMBL/GenBank/DDBJ databases">
        <title>Genomic Encyclopedia of Type Strains, Phase III (KMG-III): the genomes of soil and plant-associated and newly described type strains.</title>
        <authorList>
            <person name="Whitman W."/>
        </authorList>
    </citation>
    <scope>NUCLEOTIDE SEQUENCE [LARGE SCALE GENOMIC DNA]</scope>
    <source>
        <strain evidence="5 6">CGMCC 4.7097</strain>
    </source>
</reference>
<dbReference type="Proteomes" id="UP000241118">
    <property type="component" value="Unassembled WGS sequence"/>
</dbReference>
<dbReference type="InterPro" id="IPR001314">
    <property type="entry name" value="Peptidase_S1A"/>
</dbReference>
<evidence type="ECO:0000313" key="5">
    <source>
        <dbReference type="EMBL" id="PSL58645.1"/>
    </source>
</evidence>
<comment type="similarity">
    <text evidence="1">Belongs to the peptidase S1 family.</text>
</comment>
<dbReference type="PRINTS" id="PR00722">
    <property type="entry name" value="CHYMOTRYPSIN"/>
</dbReference>
<dbReference type="InterPro" id="IPR043504">
    <property type="entry name" value="Peptidase_S1_PA_chymotrypsin"/>
</dbReference>
<feature type="chain" id="PRO_5015132891" evidence="3">
    <location>
        <begin position="33"/>
        <end position="249"/>
    </location>
</feature>
<dbReference type="InterPro" id="IPR009003">
    <property type="entry name" value="Peptidase_S1_PA"/>
</dbReference>
<evidence type="ECO:0000259" key="4">
    <source>
        <dbReference type="PROSITE" id="PS50240"/>
    </source>
</evidence>
<dbReference type="Pfam" id="PF00089">
    <property type="entry name" value="Trypsin"/>
    <property type="match status" value="1"/>
</dbReference>
<proteinExistence type="inferred from homology"/>
<gene>
    <name evidence="5" type="ORF">B0I31_101866</name>
</gene>
<dbReference type="PANTHER" id="PTHR24276">
    <property type="entry name" value="POLYSERASE-RELATED"/>
    <property type="match status" value="1"/>
</dbReference>
<dbReference type="SUPFAM" id="SSF50494">
    <property type="entry name" value="Trypsin-like serine proteases"/>
    <property type="match status" value="1"/>
</dbReference>
<dbReference type="Gene3D" id="2.40.10.10">
    <property type="entry name" value="Trypsin-like serine proteases"/>
    <property type="match status" value="1"/>
</dbReference>
<organism evidence="5 6">
    <name type="scientific">Saccharothrix carnea</name>
    <dbReference type="NCBI Taxonomy" id="1280637"/>
    <lineage>
        <taxon>Bacteria</taxon>
        <taxon>Bacillati</taxon>
        <taxon>Actinomycetota</taxon>
        <taxon>Actinomycetes</taxon>
        <taxon>Pseudonocardiales</taxon>
        <taxon>Pseudonocardiaceae</taxon>
        <taxon>Saccharothrix</taxon>
    </lineage>
</organism>
<evidence type="ECO:0000256" key="2">
    <source>
        <dbReference type="ARBA" id="ARBA00023157"/>
    </source>
</evidence>
<dbReference type="RefSeq" id="WP_106613904.1">
    <property type="nucleotide sequence ID" value="NZ_PYAX01000001.1"/>
</dbReference>
<dbReference type="InterPro" id="IPR050430">
    <property type="entry name" value="Peptidase_S1"/>
</dbReference>
<accession>A0A2P8IJK4</accession>
<name>A0A2P8IJK4_SACCR</name>
<keyword evidence="3" id="KW-0732">Signal</keyword>
<dbReference type="GO" id="GO:0004252">
    <property type="term" value="F:serine-type endopeptidase activity"/>
    <property type="evidence" value="ECO:0007669"/>
    <property type="project" value="InterPro"/>
</dbReference>
<evidence type="ECO:0000256" key="3">
    <source>
        <dbReference type="SAM" id="SignalP"/>
    </source>
</evidence>
<evidence type="ECO:0000313" key="6">
    <source>
        <dbReference type="Proteomes" id="UP000241118"/>
    </source>
</evidence>
<dbReference type="PROSITE" id="PS50240">
    <property type="entry name" value="TRYPSIN_DOM"/>
    <property type="match status" value="1"/>
</dbReference>
<dbReference type="AlphaFoldDB" id="A0A2P8IJK4"/>
<dbReference type="EMBL" id="PYAX01000001">
    <property type="protein sequence ID" value="PSL58645.1"/>
    <property type="molecule type" value="Genomic_DNA"/>
</dbReference>
<dbReference type="PANTHER" id="PTHR24276:SF98">
    <property type="entry name" value="FI18310P1-RELATED"/>
    <property type="match status" value="1"/>
</dbReference>
<sequence>MRFTRALSAVVGATTALLSAIALTALAPTASAQEAGGVEPYIIGGGTASNAPWAARLFRNGQQNCSATIIAPTWVLTAQHCVASSGTYTFRIGSLDQTSGGTVATATQIIQHSSADLALARLDRSVAGTYAPLGTTTAVAVGQTVQLYGWGATCTNQPEINCQSRYLKYANTRVTSVNGRDYRGGVAISVSRIDGIAAGGDSGGPMFATSPVDGRRYQVGVASTSDRSSRSNYTAVTRYRDWIRSYAGV</sequence>
<dbReference type="SMART" id="SM00020">
    <property type="entry name" value="Tryp_SPc"/>
    <property type="match status" value="1"/>
</dbReference>
<dbReference type="GO" id="GO:0006508">
    <property type="term" value="P:proteolysis"/>
    <property type="evidence" value="ECO:0007669"/>
    <property type="project" value="InterPro"/>
</dbReference>
<evidence type="ECO:0000256" key="1">
    <source>
        <dbReference type="ARBA" id="ARBA00007664"/>
    </source>
</evidence>
<dbReference type="OrthoDB" id="4310587at2"/>
<protein>
    <submittedName>
        <fullName evidence="5">Trypsin</fullName>
    </submittedName>
</protein>
<dbReference type="InterPro" id="IPR001254">
    <property type="entry name" value="Trypsin_dom"/>
</dbReference>
<feature type="signal peptide" evidence="3">
    <location>
        <begin position="1"/>
        <end position="32"/>
    </location>
</feature>
<feature type="domain" description="Peptidase S1" evidence="4">
    <location>
        <begin position="42"/>
        <end position="248"/>
    </location>
</feature>
<comment type="caution">
    <text evidence="5">The sequence shown here is derived from an EMBL/GenBank/DDBJ whole genome shotgun (WGS) entry which is preliminary data.</text>
</comment>
<keyword evidence="2" id="KW-1015">Disulfide bond</keyword>